<dbReference type="Pfam" id="PF00686">
    <property type="entry name" value="CBM_20"/>
    <property type="match status" value="1"/>
</dbReference>
<keyword evidence="1" id="KW-1133">Transmembrane helix</keyword>
<organism evidence="3 4">
    <name type="scientific">Potamilus streckersoni</name>
    <dbReference type="NCBI Taxonomy" id="2493646"/>
    <lineage>
        <taxon>Eukaryota</taxon>
        <taxon>Metazoa</taxon>
        <taxon>Spiralia</taxon>
        <taxon>Lophotrochozoa</taxon>
        <taxon>Mollusca</taxon>
        <taxon>Bivalvia</taxon>
        <taxon>Autobranchia</taxon>
        <taxon>Heteroconchia</taxon>
        <taxon>Palaeoheterodonta</taxon>
        <taxon>Unionida</taxon>
        <taxon>Unionoidea</taxon>
        <taxon>Unionidae</taxon>
        <taxon>Ambleminae</taxon>
        <taxon>Lampsilini</taxon>
        <taxon>Potamilus</taxon>
    </lineage>
</organism>
<sequence>MVRSWTINLIEMSDHVTIQLRTKFAVANCKGQRLGILGSHEALGCWDESRPLLAKNVWQDFWEVCFSVPSGTRIEWKWIIFEVTVKQITQKESTPTRNLVAPNSDSYLSVPWEEAEGFMMPLFKYTQYRAQGERNNKDTQISSFTTHVLQEGIKMSTIPAEINCKPHGKGANAVHSSSKRITERHQAERHDKVFVSISSKSTKRKISKAVSAAIPRKVCKYVHEATSLENGFVPTRIYDKVGKKINGKMEDDFEKDIKPVIFLDKDIGNTNLNAETSFKHDKIPSNFHYKIFRNIHPVNQVSYEKDIMPEKVNQCNTDKELAEDVDNSTDVIRTRVPQSRTSVLLAVPTIIFGTGVLVYIAYKKLR</sequence>
<proteinExistence type="predicted"/>
<dbReference type="SUPFAM" id="SSF49452">
    <property type="entry name" value="Starch-binding domain-like"/>
    <property type="match status" value="1"/>
</dbReference>
<dbReference type="SMART" id="SM01065">
    <property type="entry name" value="CBM_2"/>
    <property type="match status" value="1"/>
</dbReference>
<protein>
    <recommendedName>
        <fullName evidence="2">CBM20 domain-containing protein</fullName>
    </recommendedName>
</protein>
<dbReference type="AlphaFoldDB" id="A0AAE0TBS9"/>
<evidence type="ECO:0000259" key="2">
    <source>
        <dbReference type="PROSITE" id="PS51166"/>
    </source>
</evidence>
<gene>
    <name evidence="3" type="ORF">CHS0354_031136</name>
</gene>
<feature type="transmembrane region" description="Helical" evidence="1">
    <location>
        <begin position="343"/>
        <end position="362"/>
    </location>
</feature>
<dbReference type="EMBL" id="JAEAOA010001866">
    <property type="protein sequence ID" value="KAK3607512.1"/>
    <property type="molecule type" value="Genomic_DNA"/>
</dbReference>
<name>A0AAE0TBS9_9BIVA</name>
<reference evidence="3" key="2">
    <citation type="journal article" date="2021" name="Genome Biol. Evol.">
        <title>Developing a high-quality reference genome for a parasitic bivalve with doubly uniparental inheritance (Bivalvia: Unionida).</title>
        <authorList>
            <person name="Smith C.H."/>
        </authorList>
    </citation>
    <scope>NUCLEOTIDE SEQUENCE</scope>
    <source>
        <strain evidence="3">CHS0354</strain>
        <tissue evidence="3">Mantle</tissue>
    </source>
</reference>
<dbReference type="GO" id="GO:2001070">
    <property type="term" value="F:starch binding"/>
    <property type="evidence" value="ECO:0007669"/>
    <property type="project" value="InterPro"/>
</dbReference>
<dbReference type="InterPro" id="IPR013784">
    <property type="entry name" value="Carb-bd-like_fold"/>
</dbReference>
<evidence type="ECO:0000256" key="1">
    <source>
        <dbReference type="SAM" id="Phobius"/>
    </source>
</evidence>
<keyword evidence="1" id="KW-0472">Membrane</keyword>
<dbReference type="Gene3D" id="2.60.40.10">
    <property type="entry name" value="Immunoglobulins"/>
    <property type="match status" value="1"/>
</dbReference>
<evidence type="ECO:0000313" key="4">
    <source>
        <dbReference type="Proteomes" id="UP001195483"/>
    </source>
</evidence>
<dbReference type="InterPro" id="IPR013783">
    <property type="entry name" value="Ig-like_fold"/>
</dbReference>
<dbReference type="Proteomes" id="UP001195483">
    <property type="component" value="Unassembled WGS sequence"/>
</dbReference>
<keyword evidence="4" id="KW-1185">Reference proteome</keyword>
<feature type="domain" description="CBM20" evidence="2">
    <location>
        <begin position="10"/>
        <end position="114"/>
    </location>
</feature>
<comment type="caution">
    <text evidence="3">The sequence shown here is derived from an EMBL/GenBank/DDBJ whole genome shotgun (WGS) entry which is preliminary data.</text>
</comment>
<dbReference type="PROSITE" id="PS51166">
    <property type="entry name" value="CBM20"/>
    <property type="match status" value="1"/>
</dbReference>
<keyword evidence="1" id="KW-0812">Transmembrane</keyword>
<reference evidence="3" key="3">
    <citation type="submission" date="2023-05" db="EMBL/GenBank/DDBJ databases">
        <authorList>
            <person name="Smith C.H."/>
        </authorList>
    </citation>
    <scope>NUCLEOTIDE SEQUENCE</scope>
    <source>
        <strain evidence="3">CHS0354</strain>
        <tissue evidence="3">Mantle</tissue>
    </source>
</reference>
<evidence type="ECO:0000313" key="3">
    <source>
        <dbReference type="EMBL" id="KAK3607512.1"/>
    </source>
</evidence>
<reference evidence="3" key="1">
    <citation type="journal article" date="2021" name="Genome Biol. Evol.">
        <title>A High-Quality Reference Genome for a Parasitic Bivalve with Doubly Uniparental Inheritance (Bivalvia: Unionida).</title>
        <authorList>
            <person name="Smith C.H."/>
        </authorList>
    </citation>
    <scope>NUCLEOTIDE SEQUENCE</scope>
    <source>
        <strain evidence="3">CHS0354</strain>
    </source>
</reference>
<dbReference type="InterPro" id="IPR002044">
    <property type="entry name" value="CBM20"/>
</dbReference>
<accession>A0AAE0TBS9</accession>